<name>A0ABM5TY73_CORUL</name>
<dbReference type="EMBL" id="CP011913">
    <property type="protein sequence ID" value="AKN76079.1"/>
    <property type="molecule type" value="Genomic_DNA"/>
</dbReference>
<dbReference type="Proteomes" id="UP000036185">
    <property type="component" value="Chromosome"/>
</dbReference>
<protein>
    <recommendedName>
        <fullName evidence="3">Transposase</fullName>
    </recommendedName>
</protein>
<gene>
    <name evidence="1" type="ORF">CulFRC58_0225</name>
</gene>
<accession>A0ABM5TY73</accession>
<proteinExistence type="predicted"/>
<organism evidence="1 2">
    <name type="scientific">Corynebacterium ulcerans FRC58</name>
    <dbReference type="NCBI Taxonomy" id="1408268"/>
    <lineage>
        <taxon>Bacteria</taxon>
        <taxon>Bacillati</taxon>
        <taxon>Actinomycetota</taxon>
        <taxon>Actinomycetes</taxon>
        <taxon>Mycobacteriales</taxon>
        <taxon>Corynebacteriaceae</taxon>
        <taxon>Corynebacterium</taxon>
    </lineage>
</organism>
<evidence type="ECO:0000313" key="1">
    <source>
        <dbReference type="EMBL" id="AKN76079.1"/>
    </source>
</evidence>
<keyword evidence="2" id="KW-1185">Reference proteome</keyword>
<evidence type="ECO:0000313" key="2">
    <source>
        <dbReference type="Proteomes" id="UP000036185"/>
    </source>
</evidence>
<sequence length="37" mass="4073">MHTALYLHLLLDDTTNKALPNNVDSALFNAGYLVAKN</sequence>
<reference evidence="1 2" key="1">
    <citation type="journal article" date="2014" name="Int. J. Syst. Evol. Microbiol.">
        <title>Draft Genome Sequence of Corynebacterium ulcerans FRC58, Isolated from the Bronchitic Aspiration of a Patient in France.</title>
        <authorList>
            <person name="Silva Ado S."/>
            <person name="Barauna R.A."/>
            <person name="de Sa P.C."/>
            <person name="das Gracas D.A."/>
            <person name="Carneiro A.R."/>
            <person name="Thouvenin M."/>
            <person name="Azevedo V."/>
            <person name="Badell E."/>
            <person name="Guiso N."/>
            <person name="da Silva A.L."/>
            <person name="Ramos R.T."/>
        </authorList>
    </citation>
    <scope>NUCLEOTIDE SEQUENCE [LARGE SCALE GENOMIC DNA]</scope>
    <source>
        <strain evidence="1 2">FRC58</strain>
    </source>
</reference>
<evidence type="ECO:0008006" key="3">
    <source>
        <dbReference type="Google" id="ProtNLM"/>
    </source>
</evidence>